<protein>
    <submittedName>
        <fullName evidence="1">Uncharacterized protein</fullName>
    </submittedName>
</protein>
<organism evidence="1 2">
    <name type="scientific">Timema podura</name>
    <name type="common">Walking stick</name>
    <dbReference type="NCBI Taxonomy" id="61482"/>
    <lineage>
        <taxon>Eukaryota</taxon>
        <taxon>Metazoa</taxon>
        <taxon>Ecdysozoa</taxon>
        <taxon>Arthropoda</taxon>
        <taxon>Hexapoda</taxon>
        <taxon>Insecta</taxon>
        <taxon>Pterygota</taxon>
        <taxon>Neoptera</taxon>
        <taxon>Polyneoptera</taxon>
        <taxon>Phasmatodea</taxon>
        <taxon>Timematodea</taxon>
        <taxon>Timematoidea</taxon>
        <taxon>Timematidae</taxon>
        <taxon>Timema</taxon>
    </lineage>
</organism>
<reference evidence="1" key="1">
    <citation type="submission" date="2021-03" db="EMBL/GenBank/DDBJ databases">
        <authorList>
            <person name="Tran Van P."/>
        </authorList>
    </citation>
    <scope>NUCLEOTIDE SEQUENCE</scope>
</reference>
<keyword evidence="2" id="KW-1185">Reference proteome</keyword>
<feature type="non-terminal residue" evidence="1">
    <location>
        <position position="90"/>
    </location>
</feature>
<gene>
    <name evidence="1" type="ORF">TPAB3V08_LOCUS15961</name>
</gene>
<sequence>VQRDLKTRTRAQVAELPKAWSATGNQAKSLPLNNIELKMMITIIATETSTGVEGIQEIGFGDDSLLCMEVSSEVESTEVDHQVCLTDMTN</sequence>
<dbReference type="EMBL" id="CAJPIN010112454">
    <property type="protein sequence ID" value="CAG2069018.1"/>
    <property type="molecule type" value="Genomic_DNA"/>
</dbReference>
<feature type="non-terminal residue" evidence="1">
    <location>
        <position position="1"/>
    </location>
</feature>
<comment type="caution">
    <text evidence="1">The sequence shown here is derived from an EMBL/GenBank/DDBJ whole genome shotgun (WGS) entry which is preliminary data.</text>
</comment>
<proteinExistence type="predicted"/>
<name>A0ABN7PTQ0_TIMPD</name>
<evidence type="ECO:0000313" key="2">
    <source>
        <dbReference type="Proteomes" id="UP001153148"/>
    </source>
</evidence>
<evidence type="ECO:0000313" key="1">
    <source>
        <dbReference type="EMBL" id="CAG2069018.1"/>
    </source>
</evidence>
<accession>A0ABN7PTQ0</accession>
<dbReference type="Proteomes" id="UP001153148">
    <property type="component" value="Unassembled WGS sequence"/>
</dbReference>